<evidence type="ECO:0000313" key="20">
    <source>
        <dbReference type="Proteomes" id="UP001465755"/>
    </source>
</evidence>
<comment type="caution">
    <text evidence="19">The sequence shown here is derived from an EMBL/GenBank/DDBJ whole genome shotgun (WGS) entry which is preliminary data.</text>
</comment>
<comment type="catalytic activity">
    <reaction evidence="11 15">
        <text>ATP + H2O + phospholipidSide 1 = ADP + phosphate + phospholipidSide 2.</text>
        <dbReference type="EC" id="7.6.2.1"/>
    </reaction>
</comment>
<evidence type="ECO:0000256" key="15">
    <source>
        <dbReference type="RuleBase" id="RU362033"/>
    </source>
</evidence>
<keyword evidence="7 14" id="KW-0460">Magnesium</keyword>
<dbReference type="InterPro" id="IPR023298">
    <property type="entry name" value="ATPase_P-typ_TM_dom_sf"/>
</dbReference>
<feature type="binding site" evidence="13">
    <location>
        <position position="374"/>
    </location>
    <ligand>
        <name>ATP</name>
        <dbReference type="ChEBI" id="CHEBI:30616"/>
    </ligand>
</feature>
<dbReference type="InterPro" id="IPR023214">
    <property type="entry name" value="HAD_sf"/>
</dbReference>
<dbReference type="PANTHER" id="PTHR24092:SF150">
    <property type="entry name" value="PHOSPHOLIPID-TRANSPORTING ATPASE"/>
    <property type="match status" value="1"/>
</dbReference>
<keyword evidence="8 15" id="KW-1278">Translocase</keyword>
<feature type="binding site" evidence="14">
    <location>
        <position position="811"/>
    </location>
    <ligand>
        <name>Mg(2+)</name>
        <dbReference type="ChEBI" id="CHEBI:18420"/>
    </ligand>
</feature>
<dbReference type="GO" id="GO:0016887">
    <property type="term" value="F:ATP hydrolysis activity"/>
    <property type="evidence" value="ECO:0007669"/>
    <property type="project" value="InterPro"/>
</dbReference>
<feature type="binding site" evidence="13">
    <location>
        <position position="674"/>
    </location>
    <ligand>
        <name>ATP</name>
        <dbReference type="ChEBI" id="CHEBI:30616"/>
    </ligand>
</feature>
<dbReference type="GO" id="GO:0005886">
    <property type="term" value="C:plasma membrane"/>
    <property type="evidence" value="ECO:0007669"/>
    <property type="project" value="TreeGrafter"/>
</dbReference>
<proteinExistence type="inferred from homology"/>
<feature type="transmembrane region" description="Helical" evidence="15">
    <location>
        <begin position="1055"/>
        <end position="1076"/>
    </location>
</feature>
<dbReference type="CDD" id="cd02073">
    <property type="entry name" value="P-type_ATPase_APLT_Dnf-like"/>
    <property type="match status" value="1"/>
</dbReference>
<evidence type="ECO:0000256" key="14">
    <source>
        <dbReference type="PIRSR" id="PIRSR606539-3"/>
    </source>
</evidence>
<dbReference type="InterPro" id="IPR008250">
    <property type="entry name" value="ATPase_P-typ_transduc_dom_A_sf"/>
</dbReference>
<dbReference type="SUPFAM" id="SSF56784">
    <property type="entry name" value="HAD-like"/>
    <property type="match status" value="1"/>
</dbReference>
<dbReference type="FunFam" id="3.40.1110.10:FF:000029">
    <property type="entry name" value="Phospholipid-transporting ATPase"/>
    <property type="match status" value="1"/>
</dbReference>
<dbReference type="PROSITE" id="PS00154">
    <property type="entry name" value="ATPASE_E1_E2"/>
    <property type="match status" value="1"/>
</dbReference>
<evidence type="ECO:0000256" key="4">
    <source>
        <dbReference type="ARBA" id="ARBA00022723"/>
    </source>
</evidence>
<feature type="binding site" evidence="14">
    <location>
        <position position="373"/>
    </location>
    <ligand>
        <name>Mg(2+)</name>
        <dbReference type="ChEBI" id="CHEBI:18420"/>
    </ligand>
</feature>
<feature type="compositionally biased region" description="Polar residues" evidence="16">
    <location>
        <begin position="1265"/>
        <end position="1277"/>
    </location>
</feature>
<feature type="transmembrane region" description="Helical" evidence="15">
    <location>
        <begin position="865"/>
        <end position="885"/>
    </location>
</feature>
<dbReference type="EMBL" id="JALJOQ010000240">
    <property type="protein sequence ID" value="KAK9787844.1"/>
    <property type="molecule type" value="Genomic_DNA"/>
</dbReference>
<dbReference type="Pfam" id="PF13246">
    <property type="entry name" value="Cation_ATPase"/>
    <property type="match status" value="1"/>
</dbReference>
<keyword evidence="20" id="KW-1185">Reference proteome</keyword>
<feature type="transmembrane region" description="Helical" evidence="15">
    <location>
        <begin position="300"/>
        <end position="324"/>
    </location>
</feature>
<feature type="active site" description="4-aspartylphosphate intermediate" evidence="12">
    <location>
        <position position="373"/>
    </location>
</feature>
<protein>
    <recommendedName>
        <fullName evidence="15">Phospholipid-transporting ATPase</fullName>
        <ecNumber evidence="15">7.6.2.1</ecNumber>
    </recommendedName>
</protein>
<evidence type="ECO:0000256" key="11">
    <source>
        <dbReference type="ARBA" id="ARBA00034036"/>
    </source>
</evidence>
<dbReference type="GO" id="GO:0045332">
    <property type="term" value="P:phospholipid translocation"/>
    <property type="evidence" value="ECO:0007669"/>
    <property type="project" value="TreeGrafter"/>
</dbReference>
<dbReference type="Gene3D" id="3.40.50.1000">
    <property type="entry name" value="HAD superfamily/HAD-like"/>
    <property type="match status" value="1"/>
</dbReference>
<dbReference type="InterPro" id="IPR032631">
    <property type="entry name" value="P-type_ATPase_N"/>
</dbReference>
<dbReference type="GO" id="GO:0005524">
    <property type="term" value="F:ATP binding"/>
    <property type="evidence" value="ECO:0007669"/>
    <property type="project" value="UniProtKB-UniRule"/>
</dbReference>
<feature type="binding site" evidence="13">
    <location>
        <position position="811"/>
    </location>
    <ligand>
        <name>ATP</name>
        <dbReference type="ChEBI" id="CHEBI:30616"/>
    </ligand>
</feature>
<feature type="domain" description="P-type ATPase N-terminal" evidence="17">
    <location>
        <begin position="2"/>
        <end position="48"/>
    </location>
</feature>
<feature type="binding site" evidence="13">
    <location>
        <position position="673"/>
    </location>
    <ligand>
        <name>ATP</name>
        <dbReference type="ChEBI" id="CHEBI:30616"/>
    </ligand>
</feature>
<keyword evidence="3 15" id="KW-0812">Transmembrane</keyword>
<feature type="binding site" evidence="13">
    <location>
        <position position="373"/>
    </location>
    <ligand>
        <name>ATP</name>
        <dbReference type="ChEBI" id="CHEBI:30616"/>
    </ligand>
</feature>
<evidence type="ECO:0000259" key="18">
    <source>
        <dbReference type="Pfam" id="PF16212"/>
    </source>
</evidence>
<evidence type="ECO:0000256" key="13">
    <source>
        <dbReference type="PIRSR" id="PIRSR606539-2"/>
    </source>
</evidence>
<feature type="transmembrane region" description="Helical" evidence="15">
    <location>
        <begin position="1016"/>
        <end position="1035"/>
    </location>
</feature>
<evidence type="ECO:0000256" key="16">
    <source>
        <dbReference type="SAM" id="MobiDB-lite"/>
    </source>
</evidence>
<dbReference type="InterPro" id="IPR023299">
    <property type="entry name" value="ATPase_P-typ_cyto_dom_N"/>
</dbReference>
<evidence type="ECO:0000256" key="7">
    <source>
        <dbReference type="ARBA" id="ARBA00022842"/>
    </source>
</evidence>
<feature type="binding site" evidence="13">
    <location>
        <position position="375"/>
    </location>
    <ligand>
        <name>ATP</name>
        <dbReference type="ChEBI" id="CHEBI:30616"/>
    </ligand>
</feature>
<comment type="cofactor">
    <cofactor evidence="14">
        <name>Mg(2+)</name>
        <dbReference type="ChEBI" id="CHEBI:18420"/>
    </cofactor>
</comment>
<evidence type="ECO:0000256" key="9">
    <source>
        <dbReference type="ARBA" id="ARBA00022989"/>
    </source>
</evidence>
<evidence type="ECO:0000256" key="3">
    <source>
        <dbReference type="ARBA" id="ARBA00022692"/>
    </source>
</evidence>
<feature type="binding site" evidence="13">
    <location>
        <position position="487"/>
    </location>
    <ligand>
        <name>ATP</name>
        <dbReference type="ChEBI" id="CHEBI:30616"/>
    </ligand>
</feature>
<evidence type="ECO:0000256" key="5">
    <source>
        <dbReference type="ARBA" id="ARBA00022741"/>
    </source>
</evidence>
<dbReference type="NCBIfam" id="TIGR01494">
    <property type="entry name" value="ATPase_P-type"/>
    <property type="match status" value="1"/>
</dbReference>
<feature type="binding site" evidence="13">
    <location>
        <position position="782"/>
    </location>
    <ligand>
        <name>ATP</name>
        <dbReference type="ChEBI" id="CHEBI:30616"/>
    </ligand>
</feature>
<dbReference type="Pfam" id="PF16209">
    <property type="entry name" value="PhoLip_ATPase_N"/>
    <property type="match status" value="1"/>
</dbReference>
<dbReference type="GO" id="GO:0140326">
    <property type="term" value="F:ATPase-coupled intramembrane lipid transporter activity"/>
    <property type="evidence" value="ECO:0007669"/>
    <property type="project" value="UniProtKB-EC"/>
</dbReference>
<keyword evidence="4 14" id="KW-0479">Metal-binding</keyword>
<feature type="region of interest" description="Disordered" evidence="16">
    <location>
        <begin position="1260"/>
        <end position="1286"/>
    </location>
</feature>
<feature type="binding site" evidence="13">
    <location>
        <position position="592"/>
    </location>
    <ligand>
        <name>ATP</name>
        <dbReference type="ChEBI" id="CHEBI:30616"/>
    </ligand>
</feature>
<keyword evidence="10 15" id="KW-0472">Membrane</keyword>
<dbReference type="NCBIfam" id="TIGR01652">
    <property type="entry name" value="ATPase-Plipid"/>
    <property type="match status" value="1"/>
</dbReference>
<feature type="binding site" evidence="14">
    <location>
        <position position="807"/>
    </location>
    <ligand>
        <name>Mg(2+)</name>
        <dbReference type="ChEBI" id="CHEBI:18420"/>
    </ligand>
</feature>
<dbReference type="PANTHER" id="PTHR24092">
    <property type="entry name" value="PROBABLE PHOSPHOLIPID-TRANSPORTING ATPASE"/>
    <property type="match status" value="1"/>
</dbReference>
<evidence type="ECO:0000256" key="8">
    <source>
        <dbReference type="ARBA" id="ARBA00022967"/>
    </source>
</evidence>
<dbReference type="SFLD" id="SFLDG00002">
    <property type="entry name" value="C1.7:_P-type_atpase_like"/>
    <property type="match status" value="1"/>
</dbReference>
<dbReference type="InterPro" id="IPR001757">
    <property type="entry name" value="P_typ_ATPase"/>
</dbReference>
<dbReference type="EC" id="7.6.2.1" evidence="15"/>
<dbReference type="FunFam" id="3.40.50.1000:FF:000014">
    <property type="entry name" value="Phospholipid-transporting ATPase"/>
    <property type="match status" value="1"/>
</dbReference>
<feature type="transmembrane region" description="Helical" evidence="15">
    <location>
        <begin position="21"/>
        <end position="40"/>
    </location>
</feature>
<keyword evidence="9 15" id="KW-1133">Transmembrane helix</keyword>
<feature type="transmembrane region" description="Helical" evidence="15">
    <location>
        <begin position="249"/>
        <end position="272"/>
    </location>
</feature>
<dbReference type="InterPro" id="IPR006539">
    <property type="entry name" value="P-type_ATPase_IV"/>
</dbReference>
<feature type="transmembrane region" description="Helical" evidence="15">
    <location>
        <begin position="984"/>
        <end position="1004"/>
    </location>
</feature>
<comment type="similarity">
    <text evidence="2 15">Belongs to the cation transport ATPase (P-type) (TC 3.A.3) family. Type IV subfamily.</text>
</comment>
<feature type="binding site" evidence="13">
    <location>
        <position position="532"/>
    </location>
    <ligand>
        <name>ATP</name>
        <dbReference type="ChEBI" id="CHEBI:30616"/>
    </ligand>
</feature>
<dbReference type="InterPro" id="IPR018303">
    <property type="entry name" value="ATPase_P-typ_P_site"/>
</dbReference>
<evidence type="ECO:0000256" key="2">
    <source>
        <dbReference type="ARBA" id="ARBA00008109"/>
    </source>
</evidence>
<name>A0AAW1NND5_9CHLO</name>
<evidence type="ECO:0000259" key="17">
    <source>
        <dbReference type="Pfam" id="PF16209"/>
    </source>
</evidence>
<evidence type="ECO:0000256" key="1">
    <source>
        <dbReference type="ARBA" id="ARBA00004141"/>
    </source>
</evidence>
<dbReference type="FunFam" id="2.70.150.10:FF:000054">
    <property type="entry name" value="Phospholipid-transporting ATPase"/>
    <property type="match status" value="1"/>
</dbReference>
<dbReference type="SFLD" id="SFLDF00027">
    <property type="entry name" value="p-type_atpase"/>
    <property type="match status" value="1"/>
</dbReference>
<dbReference type="GO" id="GO:0000287">
    <property type="term" value="F:magnesium ion binding"/>
    <property type="evidence" value="ECO:0007669"/>
    <property type="project" value="UniProtKB-UniRule"/>
</dbReference>
<reference evidence="19 20" key="1">
    <citation type="journal article" date="2024" name="Nat. Commun.">
        <title>Phylogenomics reveals the evolutionary origins of lichenization in chlorophyte algae.</title>
        <authorList>
            <person name="Puginier C."/>
            <person name="Libourel C."/>
            <person name="Otte J."/>
            <person name="Skaloud P."/>
            <person name="Haon M."/>
            <person name="Grisel S."/>
            <person name="Petersen M."/>
            <person name="Berrin J.G."/>
            <person name="Delaux P.M."/>
            <person name="Dal Grande F."/>
            <person name="Keller J."/>
        </authorList>
    </citation>
    <scope>NUCLEOTIDE SEQUENCE [LARGE SCALE GENOMIC DNA]</scope>
    <source>
        <strain evidence="19 20">SAG 2036</strain>
    </source>
</reference>
<dbReference type="Proteomes" id="UP001465755">
    <property type="component" value="Unassembled WGS sequence"/>
</dbReference>
<comment type="subcellular location">
    <subcellularLocation>
        <location evidence="1 15">Membrane</location>
        <topology evidence="1 15">Multi-pass membrane protein</topology>
    </subcellularLocation>
</comment>
<dbReference type="Gene3D" id="3.40.1110.10">
    <property type="entry name" value="Calcium-transporting ATPase, cytoplasmic domain N"/>
    <property type="match status" value="1"/>
</dbReference>
<dbReference type="InterPro" id="IPR036412">
    <property type="entry name" value="HAD-like_sf"/>
</dbReference>
<feature type="domain" description="P-type ATPase C-terminal" evidence="18">
    <location>
        <begin position="833"/>
        <end position="1084"/>
    </location>
</feature>
<dbReference type="InterPro" id="IPR032630">
    <property type="entry name" value="P_typ_ATPase_c"/>
</dbReference>
<evidence type="ECO:0000313" key="19">
    <source>
        <dbReference type="EMBL" id="KAK9787844.1"/>
    </source>
</evidence>
<feature type="binding site" evidence="14">
    <location>
        <position position="375"/>
    </location>
    <ligand>
        <name>Mg(2+)</name>
        <dbReference type="ChEBI" id="CHEBI:18420"/>
    </ligand>
</feature>
<dbReference type="InterPro" id="IPR044492">
    <property type="entry name" value="P_typ_ATPase_HD_dom"/>
</dbReference>
<dbReference type="Gene3D" id="2.70.150.10">
    <property type="entry name" value="Calcium-transporting ATPase, cytoplasmic transduction domain A"/>
    <property type="match status" value="1"/>
</dbReference>
<evidence type="ECO:0000256" key="6">
    <source>
        <dbReference type="ARBA" id="ARBA00022840"/>
    </source>
</evidence>
<keyword evidence="5 13" id="KW-0547">Nucleotide-binding</keyword>
<dbReference type="Pfam" id="PF16212">
    <property type="entry name" value="PhoLip_ATPase_C"/>
    <property type="match status" value="1"/>
</dbReference>
<dbReference type="SUPFAM" id="SSF81653">
    <property type="entry name" value="Calcium ATPase, transduction domain A"/>
    <property type="match status" value="1"/>
</dbReference>
<feature type="transmembrane region" description="Helical" evidence="15">
    <location>
        <begin position="947"/>
        <end position="972"/>
    </location>
</feature>
<sequence length="1286" mass="142343">MVSTTKYNLITYLPKALYEQYRRVANIYFTLVAAISTTSISPVSPVTTFLPLIIVLGISMVKEAIEDFARYRADKDLNNRGVSVFDHASNSFKDVRWRDVQVGEVVKVTKDAFFPADLLLLSSSSADGICMVETINLDGESNLKIKASLDQTKGLEEAALSSFQAWVECEHPNASLYTFTGNLLVGPPSFPVETTCPVGQASVLLRGCTLRNTASILGVVVFAGHESKVMMNARRPPSKRSRIERQLDLLILGMFALLFTMCIIGACCFALWTRRLMPNMWYLAPEPGRVAAAFDPKRPAVAWFLSFVTSFVLYGYLIPISLYVSLEMVKVVQSSVFINMDRAMYHRESDTPAKARTSNLNEELGMVDTILSDKTGTLTQNIMEYFKCSIAGVAYGSGVTEIERSNARRMGVDAAKLGDAADPAAAVWRQPGFNFYDKRLVGGNWVNEAHKGTIREFLRVLAVCHTVVPDGPEDPAKIKYQAESPDESALVVAAKVLGFFFHRRSNTTIMVQESVGDEVHELEYEILNVLEFDSTRKRMSVICRTPDNRLMLYCKGADTVIYERLAPGNAMNEELKDVTRQHMEEFGAAGLRTLCLSYTKLEPEEYDRWQQRWVQAKQALQDRDALVAEVAEGIERNLILLGCTAIEDKLQQGVPETIERLAAAGIRLWVLTGDKQETAINIAFACSLLRSDMTQYIVSANLPEVVALEEAGKAEEAAALAHDMMLQQLSDALAEMQSVEQEGGGDNALIIDGKALTYALADDVKHLLLAVGSRCQAVVCCRVSPKQKAQVTKLVKDRGDTTLGIGDGANDVGMIQQANIGVGISGQEGMQAVMSSDFAIAQFHFLEPLLLVHGRRSYRRIARMISYFLYKNLLFGLTIFFYNGLCFFSGQILYNQYFMSLYNVVFTAFPPLLLGLLDEDVNRAMSSRYAGLYQYGPKNKLFNAWTLSWWLANACYQAAIMFAMVITATQAVHAGRSTGRPYSLWQVGSILFTVVIITVHLQLASMLTYFTWIHHICIWGGIVVWFLFLIVYGSLPLYWSTDIYHMFREVLAPAPSFWLLIVVVPIACVLPSFLCLEISRHVWPDDSRLVLEIQEREKKLMQRSTPLGSKVQAEEIAHINKGNIPGGPLQIKADARVVLPTLNIPAVRRFNSSRVPSSRFSASLTPGSTLSRMSPLTINSGFVPPDAPGACSYFTPRAHVEHSNSTLELASSAQRNPVIAALDRQLSTNPQRHRTTSAHLLRSTSSRSLMAQPDVPGEVAVPVTSLGSPRQSGTAASFGSAPRFGH</sequence>
<feature type="binding site" evidence="13">
    <location>
        <position position="672"/>
    </location>
    <ligand>
        <name>ATP</name>
        <dbReference type="ChEBI" id="CHEBI:30616"/>
    </ligand>
</feature>
<feature type="binding site" evidence="13">
    <location>
        <position position="788"/>
    </location>
    <ligand>
        <name>ATP</name>
        <dbReference type="ChEBI" id="CHEBI:30616"/>
    </ligand>
</feature>
<feature type="binding site" evidence="13">
    <location>
        <position position="555"/>
    </location>
    <ligand>
        <name>ATP</name>
        <dbReference type="ChEBI" id="CHEBI:30616"/>
    </ligand>
</feature>
<feature type="transmembrane region" description="Helical" evidence="15">
    <location>
        <begin position="897"/>
        <end position="917"/>
    </location>
</feature>
<dbReference type="PRINTS" id="PR00119">
    <property type="entry name" value="CATATPASE"/>
</dbReference>
<evidence type="ECO:0000256" key="10">
    <source>
        <dbReference type="ARBA" id="ARBA00023136"/>
    </source>
</evidence>
<accession>A0AAW1NND5</accession>
<dbReference type="SUPFAM" id="SSF81660">
    <property type="entry name" value="Metal cation-transporting ATPase, ATP-binding domain N"/>
    <property type="match status" value="1"/>
</dbReference>
<feature type="binding site" evidence="13">
    <location>
        <position position="810"/>
    </location>
    <ligand>
        <name>ATP</name>
        <dbReference type="ChEBI" id="CHEBI:30616"/>
    </ligand>
</feature>
<gene>
    <name evidence="19" type="ORF">WJX73_000953</name>
</gene>
<dbReference type="SUPFAM" id="SSF81665">
    <property type="entry name" value="Calcium ATPase, transmembrane domain M"/>
    <property type="match status" value="1"/>
</dbReference>
<organism evidence="19 20">
    <name type="scientific">Symbiochloris irregularis</name>
    <dbReference type="NCBI Taxonomy" id="706552"/>
    <lineage>
        <taxon>Eukaryota</taxon>
        <taxon>Viridiplantae</taxon>
        <taxon>Chlorophyta</taxon>
        <taxon>core chlorophytes</taxon>
        <taxon>Trebouxiophyceae</taxon>
        <taxon>Trebouxiales</taxon>
        <taxon>Trebouxiaceae</taxon>
        <taxon>Symbiochloris</taxon>
    </lineage>
</organism>
<dbReference type="SFLD" id="SFLDS00003">
    <property type="entry name" value="Haloacid_Dehalogenase"/>
    <property type="match status" value="1"/>
</dbReference>
<keyword evidence="6 13" id="KW-0067">ATP-binding</keyword>
<evidence type="ECO:0000256" key="12">
    <source>
        <dbReference type="PIRSR" id="PIRSR606539-1"/>
    </source>
</evidence>